<keyword evidence="8" id="KW-1185">Reference proteome</keyword>
<keyword evidence="3 4" id="KW-0788">Thiol protease</keyword>
<comment type="similarity">
    <text evidence="4">Belongs to the peptidase C1 family.</text>
</comment>
<organism evidence="7 8">
    <name type="scientific">Salinivirga cyanobacteriivorans</name>
    <dbReference type="NCBI Taxonomy" id="1307839"/>
    <lineage>
        <taxon>Bacteria</taxon>
        <taxon>Pseudomonadati</taxon>
        <taxon>Bacteroidota</taxon>
        <taxon>Bacteroidia</taxon>
        <taxon>Bacteroidales</taxon>
        <taxon>Salinivirgaceae</taxon>
        <taxon>Salinivirga</taxon>
    </lineage>
</organism>
<evidence type="ECO:0000256" key="3">
    <source>
        <dbReference type="ARBA" id="ARBA00022807"/>
    </source>
</evidence>
<dbReference type="STRING" id="1307839.L21SP5_02101"/>
<evidence type="ECO:0000256" key="5">
    <source>
        <dbReference type="PIRSR" id="PIRSR005700-1"/>
    </source>
</evidence>
<dbReference type="InterPro" id="IPR038765">
    <property type="entry name" value="Papain-like_cys_pep_sf"/>
</dbReference>
<dbReference type="GO" id="GO:0043418">
    <property type="term" value="P:homocysteine catabolic process"/>
    <property type="evidence" value="ECO:0007669"/>
    <property type="project" value="TreeGrafter"/>
</dbReference>
<dbReference type="Pfam" id="PF00112">
    <property type="entry name" value="Peptidase_C1"/>
    <property type="match status" value="1"/>
</dbReference>
<dbReference type="GO" id="GO:0006508">
    <property type="term" value="P:proteolysis"/>
    <property type="evidence" value="ECO:0007669"/>
    <property type="project" value="UniProtKB-KW"/>
</dbReference>
<gene>
    <name evidence="7" type="ORF">L21SP5_02101</name>
</gene>
<dbReference type="SUPFAM" id="SSF54001">
    <property type="entry name" value="Cysteine proteinases"/>
    <property type="match status" value="1"/>
</dbReference>
<dbReference type="Proteomes" id="UP000064893">
    <property type="component" value="Chromosome"/>
</dbReference>
<evidence type="ECO:0000256" key="1">
    <source>
        <dbReference type="ARBA" id="ARBA00022670"/>
    </source>
</evidence>
<dbReference type="PANTHER" id="PTHR10363:SF2">
    <property type="entry name" value="BLEOMYCIN HYDROLASE"/>
    <property type="match status" value="1"/>
</dbReference>
<sequence length="396" mass="45490">MKNLSLLIIALLIAGALTGQEEKKDGYRFETIKEVKASPVKDQYRSGTCWSFSTLSFLESEVIRKGGPVLDLSEMWVVRHVYSEKAKRHVRMHGHFNFGGGGALNDPVDIMVKYGLVPESAYPGLNYGEDNHVHGELDNVLGEYVEAVIENKNRKLTTAWHKGFNGILDAYLGEKSEKIEYEGKIYSPKEFTEKFVDLNPDDYVYLTSYTHHPFYEKFILEVPDNWSWKAFNNVKLDELVEIMDNAIDNGFSIGWASDVSEKGFSWRNGVAIVPETDVEELAGSEKEKWEEMTDDERQDRMFSFDGPVPEKTITQEMRQAGFDKYKTTDDHGMHIIGIAKDQNGKEYYKVKNSWNTDNKYKGYFYASKAFIRYKTMSIVVHKDALPKDIKKKLNIK</sequence>
<feature type="active site" evidence="5">
    <location>
        <position position="352"/>
    </location>
</feature>
<evidence type="ECO:0000256" key="4">
    <source>
        <dbReference type="PIRNR" id="PIRNR005700"/>
    </source>
</evidence>
<dbReference type="Pfam" id="PF03051">
    <property type="entry name" value="Peptidase_C1_2"/>
    <property type="match status" value="2"/>
</dbReference>
<dbReference type="PROSITE" id="PS00139">
    <property type="entry name" value="THIOL_PROTEASE_CYS"/>
    <property type="match status" value="1"/>
</dbReference>
<dbReference type="InterPro" id="IPR004134">
    <property type="entry name" value="Peptidase_C1B"/>
</dbReference>
<dbReference type="GO" id="GO:0005737">
    <property type="term" value="C:cytoplasm"/>
    <property type="evidence" value="ECO:0007669"/>
    <property type="project" value="TreeGrafter"/>
</dbReference>
<evidence type="ECO:0000259" key="6">
    <source>
        <dbReference type="Pfam" id="PF00112"/>
    </source>
</evidence>
<evidence type="ECO:0000256" key="2">
    <source>
        <dbReference type="ARBA" id="ARBA00022801"/>
    </source>
</evidence>
<accession>A0A0S2I084</accession>
<keyword evidence="2 4" id="KW-0378">Hydrolase</keyword>
<proteinExistence type="inferred from homology"/>
<dbReference type="GO" id="GO:0009636">
    <property type="term" value="P:response to toxic substance"/>
    <property type="evidence" value="ECO:0007669"/>
    <property type="project" value="TreeGrafter"/>
</dbReference>
<protein>
    <recommendedName>
        <fullName evidence="4">Aminopeptidase</fullName>
    </recommendedName>
</protein>
<keyword evidence="1 4" id="KW-0645">Protease</keyword>
<feature type="active site" evidence="5">
    <location>
        <position position="49"/>
    </location>
</feature>
<dbReference type="RefSeq" id="WP_057953171.1">
    <property type="nucleotide sequence ID" value="NZ_CP013118.1"/>
</dbReference>
<dbReference type="EMBL" id="CP013118">
    <property type="protein sequence ID" value="ALO15738.1"/>
    <property type="molecule type" value="Genomic_DNA"/>
</dbReference>
<feature type="domain" description="Peptidase C1A papain C-terminal" evidence="6">
    <location>
        <begin position="34"/>
        <end position="131"/>
    </location>
</feature>
<dbReference type="InterPro" id="IPR000169">
    <property type="entry name" value="Pept_cys_AS"/>
</dbReference>
<evidence type="ECO:0000313" key="7">
    <source>
        <dbReference type="EMBL" id="ALO15738.1"/>
    </source>
</evidence>
<dbReference type="InterPro" id="IPR000668">
    <property type="entry name" value="Peptidase_C1A_C"/>
</dbReference>
<feature type="active site" evidence="5">
    <location>
        <position position="331"/>
    </location>
</feature>
<dbReference type="Gene3D" id="3.90.70.10">
    <property type="entry name" value="Cysteine proteinases"/>
    <property type="match status" value="1"/>
</dbReference>
<name>A0A0S2I084_9BACT</name>
<dbReference type="KEGG" id="blq:L21SP5_02101"/>
<dbReference type="PATRIC" id="fig|1307839.3.peg.2218"/>
<keyword evidence="4" id="KW-0031">Aminopeptidase</keyword>
<dbReference type="PANTHER" id="PTHR10363">
    <property type="entry name" value="BLEOMYCIN HYDROLASE"/>
    <property type="match status" value="1"/>
</dbReference>
<evidence type="ECO:0000313" key="8">
    <source>
        <dbReference type="Proteomes" id="UP000064893"/>
    </source>
</evidence>
<dbReference type="AlphaFoldDB" id="A0A0S2I084"/>
<reference evidence="7 8" key="1">
    <citation type="submission" date="2015-11" db="EMBL/GenBank/DDBJ databases">
        <title>Description and complete genome sequence of a novel strain predominating in hypersaline microbial mats and representing a new family of the Bacteriodetes phylum.</title>
        <authorList>
            <person name="Spring S."/>
            <person name="Bunk B."/>
            <person name="Sproer C."/>
            <person name="Klenk H.-P."/>
        </authorList>
    </citation>
    <scope>NUCLEOTIDE SEQUENCE [LARGE SCALE GENOMIC DNA]</scope>
    <source>
        <strain evidence="7 8">L21-Spi-D4</strain>
    </source>
</reference>
<dbReference type="GO" id="GO:0070005">
    <property type="term" value="F:cysteine-type aminopeptidase activity"/>
    <property type="evidence" value="ECO:0007669"/>
    <property type="project" value="InterPro"/>
</dbReference>
<dbReference type="OrthoDB" id="9814054at2"/>
<dbReference type="PIRSF" id="PIRSF005700">
    <property type="entry name" value="PepC"/>
    <property type="match status" value="1"/>
</dbReference>